<feature type="region of interest" description="Disordered" evidence="5">
    <location>
        <begin position="573"/>
        <end position="755"/>
    </location>
</feature>
<feature type="coiled-coil region" evidence="4">
    <location>
        <begin position="227"/>
        <end position="254"/>
    </location>
</feature>
<dbReference type="Gene3D" id="3.40.50.300">
    <property type="entry name" value="P-loop containing nucleotide triphosphate hydrolases"/>
    <property type="match status" value="2"/>
</dbReference>
<keyword evidence="4" id="KW-0175">Coiled coil</keyword>
<feature type="compositionally biased region" description="Basic and acidic residues" evidence="5">
    <location>
        <begin position="665"/>
        <end position="741"/>
    </location>
</feature>
<protein>
    <recommendedName>
        <fullName evidence="6">AIG1-type G domain-containing protein</fullName>
    </recommendedName>
</protein>
<proteinExistence type="inferred from homology"/>
<feature type="region of interest" description="Disordered" evidence="5">
    <location>
        <begin position="485"/>
        <end position="517"/>
    </location>
</feature>
<accession>A0A9D3NVV4</accession>
<dbReference type="PANTHER" id="PTHR10903">
    <property type="entry name" value="GTPASE, IMAP FAMILY MEMBER-RELATED"/>
    <property type="match status" value="1"/>
</dbReference>
<dbReference type="PANTHER" id="PTHR10903:SF188">
    <property type="entry name" value="GTPASE IMAP FAMILY MEMBER 2-LIKE-RELATED"/>
    <property type="match status" value="1"/>
</dbReference>
<sequence>MRTLLEKIDFITSENKQHSYTAEMNTESHFTEEVQDSLRQKNGSEGASSLPEMNLVLCGCDGDLKSSISDLILGQTKQRAQSSSACLMRKGDMCGHPVKLVEMPALYNTQFSEQEVRCQTLLCLSVCDPGVHAFLIIASGKDKAEIEAIQMIFSSRMNNYTIYITYTNTEQDLDKATNCLIKSSKGHINACGTTESELLIKVEQILKHNHKSCYTTVMYLEAQVETFIKYKSENQQLKEIIKKMTKENEKKKVAPKDTRNLRIVLLGKTGVGKSASGNTILGKEAFIDDISDKSVTTVCQKETAELCGRQITVIDTPGLFDTNYKGNDETKKEIVKCISMAAPGPHVFLLVLNIGQRFTNEEKETVKIIENAFGEKSKMYTIVLFTRKDDLKRKTIENYVENALEIRPVIQSYGNRYHAFDNSNNKDRTQVMTLLDQIDIMVERNGGSCYTNEMFQQVEKALEEEKEKILKRREDIIKRENEELKSKHKAELQKMQKAMEEEQQRHEDERNRRDERYKERVQKLQQYIEEKIQSDKEYCETIRAEYKKRMNAQMEEINKERVENWKQWQRQEEEYQKQRNQEEEDRKKREQQWKEKQRKEKEMFEREKEEMEKNKETELRKFQQEYKKKAAEEEKRRRDLEEQIKHAKESKKKELQDLQISQQQEWEKRMKQEEEERKKQENHWKKIIEFKERKWESEQNTKQKRYKLEKQAELDKRAKEEEKRKLKEEEEKKKIENEASEKISQMKTQMETERQNKIRQIEETYKRELQDTLQEHRKAFEEEKEKHERERKQAEVKNLAYLKAKHEEEKQKLQEKTEFEARTEAEKEFCARLEEKLKEARKAAADEVQAQRSIPGRGVDALINHIWNLMQ</sequence>
<dbReference type="OrthoDB" id="8954335at2759"/>
<gene>
    <name evidence="7" type="ORF">KOW79_008069</name>
</gene>
<dbReference type="Proteomes" id="UP000824219">
    <property type="component" value="Linkage Group LG09"/>
</dbReference>
<dbReference type="GO" id="GO:0005525">
    <property type="term" value="F:GTP binding"/>
    <property type="evidence" value="ECO:0007669"/>
    <property type="project" value="UniProtKB-KW"/>
</dbReference>
<dbReference type="InterPro" id="IPR006703">
    <property type="entry name" value="G_AIG1"/>
</dbReference>
<evidence type="ECO:0000256" key="5">
    <source>
        <dbReference type="SAM" id="MobiDB-lite"/>
    </source>
</evidence>
<keyword evidence="3" id="KW-0342">GTP-binding</keyword>
<evidence type="ECO:0000256" key="2">
    <source>
        <dbReference type="ARBA" id="ARBA00022741"/>
    </source>
</evidence>
<comment type="caution">
    <text evidence="7">The sequence shown here is derived from an EMBL/GenBank/DDBJ whole genome shotgun (WGS) entry which is preliminary data.</text>
</comment>
<dbReference type="InterPro" id="IPR045058">
    <property type="entry name" value="GIMA/IAN/Toc"/>
</dbReference>
<dbReference type="Pfam" id="PF04548">
    <property type="entry name" value="AIG1"/>
    <property type="match status" value="2"/>
</dbReference>
<reference evidence="7 8" key="1">
    <citation type="submission" date="2021-06" db="EMBL/GenBank/DDBJ databases">
        <title>Chromosome-level genome assembly of the red-tail catfish (Hemibagrus wyckioides).</title>
        <authorList>
            <person name="Shao F."/>
        </authorList>
    </citation>
    <scope>NUCLEOTIDE SEQUENCE [LARGE SCALE GENOMIC DNA]</scope>
    <source>
        <strain evidence="7">EC202008001</strain>
        <tissue evidence="7">Blood</tissue>
    </source>
</reference>
<feature type="compositionally biased region" description="Basic and acidic residues" evidence="5">
    <location>
        <begin position="573"/>
        <end position="656"/>
    </location>
</feature>
<name>A0A9D3NVV4_9TELE</name>
<evidence type="ECO:0000256" key="3">
    <source>
        <dbReference type="ARBA" id="ARBA00023134"/>
    </source>
</evidence>
<evidence type="ECO:0000259" key="6">
    <source>
        <dbReference type="PROSITE" id="PS51720"/>
    </source>
</evidence>
<dbReference type="EMBL" id="JAHKSW010000009">
    <property type="protein sequence ID" value="KAG7328125.1"/>
    <property type="molecule type" value="Genomic_DNA"/>
</dbReference>
<feature type="domain" description="AIG1-type G" evidence="6">
    <location>
        <begin position="258"/>
        <end position="459"/>
    </location>
</feature>
<dbReference type="SUPFAM" id="SSF52540">
    <property type="entry name" value="P-loop containing nucleoside triphosphate hydrolases"/>
    <property type="match status" value="1"/>
</dbReference>
<dbReference type="PROSITE" id="PS51720">
    <property type="entry name" value="G_AIG1"/>
    <property type="match status" value="1"/>
</dbReference>
<dbReference type="AlphaFoldDB" id="A0A9D3NVV4"/>
<evidence type="ECO:0000313" key="8">
    <source>
        <dbReference type="Proteomes" id="UP000824219"/>
    </source>
</evidence>
<comment type="similarity">
    <text evidence="1">Belongs to the TRAFAC class TrmE-Era-EngA-EngB-Septin-like GTPase superfamily. AIG1/Toc34/Toc159-like paraseptin GTPase family. IAN subfamily.</text>
</comment>
<evidence type="ECO:0000313" key="7">
    <source>
        <dbReference type="EMBL" id="KAG7328125.1"/>
    </source>
</evidence>
<keyword evidence="2" id="KW-0547">Nucleotide-binding</keyword>
<evidence type="ECO:0000256" key="1">
    <source>
        <dbReference type="ARBA" id="ARBA00008535"/>
    </source>
</evidence>
<dbReference type="CDD" id="cd01852">
    <property type="entry name" value="AIG1"/>
    <property type="match status" value="1"/>
</dbReference>
<dbReference type="FunFam" id="3.40.50.300:FF:000366">
    <property type="entry name" value="GTPase, IMAP family member 2"/>
    <property type="match status" value="1"/>
</dbReference>
<evidence type="ECO:0000256" key="4">
    <source>
        <dbReference type="SAM" id="Coils"/>
    </source>
</evidence>
<organism evidence="7 8">
    <name type="scientific">Hemibagrus wyckioides</name>
    <dbReference type="NCBI Taxonomy" id="337641"/>
    <lineage>
        <taxon>Eukaryota</taxon>
        <taxon>Metazoa</taxon>
        <taxon>Chordata</taxon>
        <taxon>Craniata</taxon>
        <taxon>Vertebrata</taxon>
        <taxon>Euteleostomi</taxon>
        <taxon>Actinopterygii</taxon>
        <taxon>Neopterygii</taxon>
        <taxon>Teleostei</taxon>
        <taxon>Ostariophysi</taxon>
        <taxon>Siluriformes</taxon>
        <taxon>Bagridae</taxon>
        <taxon>Hemibagrus</taxon>
    </lineage>
</organism>
<dbReference type="InterPro" id="IPR027417">
    <property type="entry name" value="P-loop_NTPase"/>
</dbReference>
<keyword evidence="8" id="KW-1185">Reference proteome</keyword>